<sequence length="304" mass="31875">MHGLFAVAMLSGIYSLVSATFFVALDAVDVAFTEAAVGAGVSTVLFLATLSITGEKEKKPNHSGLLPMIVVCIVGAALVYGTLDMPHYGQADAPAHTHVSKRYIEESGTAMGIPNIVTSVLASYRGYDTLGEVTVIFTAGVAVLLLIGSVKGPIKESVADGMQHHLVLRVVAKFLIPVIMLFALYVQFHGDFGPGGGFQAGVIFAAAFILYALVFGLNAAQQIIYHRLLVILVASGVLIYGGVGVASMLLDANFLDYSVLGSTPAAGQHIGILLVELGVGITVATVMLVIYFAFACRGRRGKQE</sequence>
<dbReference type="PANTHER" id="PTHR33932">
    <property type="entry name" value="NA(+)/H(+) ANTIPORTER SUBUNIT B"/>
    <property type="match status" value="1"/>
</dbReference>
<dbReference type="NCBIfam" id="NF009162">
    <property type="entry name" value="PRK12508.1"/>
    <property type="match status" value="1"/>
</dbReference>
<evidence type="ECO:0000259" key="10">
    <source>
        <dbReference type="Pfam" id="PF20501"/>
    </source>
</evidence>
<dbReference type="PANTHER" id="PTHR33932:SF4">
    <property type="entry name" value="NA(+)_H(+) ANTIPORTER SUBUNIT B"/>
    <property type="match status" value="1"/>
</dbReference>
<gene>
    <name evidence="11" type="ORF">MAGMO_2213</name>
</gene>
<organism evidence="11">
    <name type="scientific">Magnetococcus massalia (strain MO-1)</name>
    <dbReference type="NCBI Taxonomy" id="451514"/>
    <lineage>
        <taxon>Bacteria</taxon>
        <taxon>Pseudomonadati</taxon>
        <taxon>Pseudomonadota</taxon>
        <taxon>Magnetococcia</taxon>
        <taxon>Magnetococcales</taxon>
        <taxon>Magnetococcaceae</taxon>
        <taxon>Magnetococcus</taxon>
    </lineage>
</organism>
<evidence type="ECO:0000256" key="4">
    <source>
        <dbReference type="ARBA" id="ARBA00022692"/>
    </source>
</evidence>
<name>A0A1S7LIE7_MAGMO</name>
<dbReference type="Pfam" id="PF20501">
    <property type="entry name" value="MbhE"/>
    <property type="match status" value="1"/>
</dbReference>
<evidence type="ECO:0000256" key="6">
    <source>
        <dbReference type="ARBA" id="ARBA00023136"/>
    </source>
</evidence>
<dbReference type="InterPro" id="IPR046806">
    <property type="entry name" value="MrpA_C/MbhE"/>
</dbReference>
<dbReference type="InterPro" id="IPR050622">
    <property type="entry name" value="CPA3_antiporter_subunitB"/>
</dbReference>
<evidence type="ECO:0000259" key="9">
    <source>
        <dbReference type="Pfam" id="PF13244"/>
    </source>
</evidence>
<feature type="transmembrane region" description="Helical" evidence="7">
    <location>
        <begin position="133"/>
        <end position="154"/>
    </location>
</feature>
<keyword evidence="6 7" id="KW-0472">Membrane</keyword>
<evidence type="ECO:0000256" key="1">
    <source>
        <dbReference type="ARBA" id="ARBA00004651"/>
    </source>
</evidence>
<accession>A0A1S7LIE7</accession>
<feature type="transmembrane region" description="Helical" evidence="7">
    <location>
        <begin position="166"/>
        <end position="186"/>
    </location>
</feature>
<dbReference type="GO" id="GO:0005886">
    <property type="term" value="C:plasma membrane"/>
    <property type="evidence" value="ECO:0007669"/>
    <property type="project" value="UniProtKB-SubCell"/>
</dbReference>
<feature type="transmembrane region" description="Helical" evidence="7">
    <location>
        <begin position="270"/>
        <end position="294"/>
    </location>
</feature>
<dbReference type="Pfam" id="PF13244">
    <property type="entry name" value="MbhD"/>
    <property type="match status" value="1"/>
</dbReference>
<evidence type="ECO:0000313" key="11">
    <source>
        <dbReference type="EMBL" id="CRH06378.1"/>
    </source>
</evidence>
<keyword evidence="3" id="KW-1003">Cell membrane</keyword>
<feature type="domain" description="MrpA C-terminal/MbhE" evidence="10">
    <location>
        <begin position="88"/>
        <end position="164"/>
    </location>
</feature>
<feature type="transmembrane region" description="Helical" evidence="7">
    <location>
        <begin position="65"/>
        <end position="83"/>
    </location>
</feature>
<comment type="similarity">
    <text evidence="2">Belongs to the CPA3 antiporters (TC 2.A.63) subunit B family.</text>
</comment>
<dbReference type="NCBIfam" id="NF009159">
    <property type="entry name" value="PRK12504.1"/>
    <property type="match status" value="1"/>
</dbReference>
<dbReference type="AlphaFoldDB" id="A0A1S7LIE7"/>
<keyword evidence="5 7" id="KW-1133">Transmembrane helix</keyword>
<dbReference type="NCBIfam" id="NF009161">
    <property type="entry name" value="PRK12507.1"/>
    <property type="match status" value="1"/>
</dbReference>
<feature type="domain" description="Na+/H+ antiporter MnhB subunit-related protein" evidence="8">
    <location>
        <begin position="167"/>
        <end position="288"/>
    </location>
</feature>
<evidence type="ECO:0000256" key="5">
    <source>
        <dbReference type="ARBA" id="ARBA00022989"/>
    </source>
</evidence>
<dbReference type="InterPro" id="IPR025383">
    <property type="entry name" value="MrpA_C/MbhD"/>
</dbReference>
<proteinExistence type="inferred from homology"/>
<keyword evidence="4 7" id="KW-0812">Transmembrane</keyword>
<dbReference type="InterPro" id="IPR007182">
    <property type="entry name" value="MnhB"/>
</dbReference>
<dbReference type="Pfam" id="PF04039">
    <property type="entry name" value="MnhB"/>
    <property type="match status" value="1"/>
</dbReference>
<dbReference type="EMBL" id="LO017727">
    <property type="protein sequence ID" value="CRH06378.1"/>
    <property type="molecule type" value="Genomic_DNA"/>
</dbReference>
<reference evidence="11" key="1">
    <citation type="submission" date="2015-04" db="EMBL/GenBank/DDBJ databases">
        <authorList>
            <person name="Syromyatnikov M.Y."/>
            <person name="Popov V.N."/>
        </authorList>
    </citation>
    <scope>NUCLEOTIDE SEQUENCE</scope>
    <source>
        <strain evidence="11">MO-1</strain>
    </source>
</reference>
<protein>
    <submittedName>
        <fullName evidence="11">Putative multisubunit Na+/H+ antiporter, MnhB subunit</fullName>
    </submittedName>
</protein>
<evidence type="ECO:0000256" key="3">
    <source>
        <dbReference type="ARBA" id="ARBA00022475"/>
    </source>
</evidence>
<feature type="transmembrane region" description="Helical" evidence="7">
    <location>
        <begin position="229"/>
        <end position="250"/>
    </location>
</feature>
<feature type="transmembrane region" description="Helical" evidence="7">
    <location>
        <begin position="198"/>
        <end position="217"/>
    </location>
</feature>
<comment type="subcellular location">
    <subcellularLocation>
        <location evidence="1">Cell membrane</location>
        <topology evidence="1">Multi-pass membrane protein</topology>
    </subcellularLocation>
</comment>
<feature type="domain" description="MrpA C-terminal/MbhD" evidence="9">
    <location>
        <begin position="4"/>
        <end position="51"/>
    </location>
</feature>
<evidence type="ECO:0000256" key="7">
    <source>
        <dbReference type="SAM" id="Phobius"/>
    </source>
</evidence>
<evidence type="ECO:0000256" key="2">
    <source>
        <dbReference type="ARBA" id="ARBA00009425"/>
    </source>
</evidence>
<feature type="transmembrane region" description="Helical" evidence="7">
    <location>
        <begin position="35"/>
        <end position="53"/>
    </location>
</feature>
<evidence type="ECO:0000259" key="8">
    <source>
        <dbReference type="Pfam" id="PF04039"/>
    </source>
</evidence>